<dbReference type="STRING" id="89187.ISM_17085"/>
<dbReference type="EMBL" id="AALY01000002">
    <property type="protein sequence ID" value="EAP76601.1"/>
    <property type="molecule type" value="Genomic_DNA"/>
</dbReference>
<keyword evidence="3" id="KW-1185">Reference proteome</keyword>
<evidence type="ECO:0000313" key="3">
    <source>
        <dbReference type="Proteomes" id="UP000005954"/>
    </source>
</evidence>
<dbReference type="RefSeq" id="WP_009815426.1">
    <property type="nucleotide sequence ID" value="NZ_CH724156.1"/>
</dbReference>
<accession>A3SQ61</accession>
<feature type="compositionally biased region" description="Acidic residues" evidence="1">
    <location>
        <begin position="254"/>
        <end position="263"/>
    </location>
</feature>
<evidence type="ECO:0000313" key="2">
    <source>
        <dbReference type="EMBL" id="EAP76601.1"/>
    </source>
</evidence>
<reference evidence="2 3" key="1">
    <citation type="submission" date="2005-12" db="EMBL/GenBank/DDBJ databases">
        <authorList>
            <person name="Moran M.A."/>
            <person name="Ferriera S."/>
            <person name="Johnson J."/>
            <person name="Kravitz S."/>
            <person name="Halpern A."/>
            <person name="Remington K."/>
            <person name="Beeson K."/>
            <person name="Tran B."/>
            <person name="Rogers Y.-H."/>
            <person name="Friedman R."/>
            <person name="Venter J.C."/>
        </authorList>
    </citation>
    <scope>NUCLEOTIDE SEQUENCE [LARGE SCALE GENOMIC DNA]</scope>
    <source>
        <strain evidence="3">ATCC BAA-591 / DSM 15170 / ISM</strain>
    </source>
</reference>
<feature type="region of interest" description="Disordered" evidence="1">
    <location>
        <begin position="383"/>
        <end position="420"/>
    </location>
</feature>
<comment type="caution">
    <text evidence="2">The sequence shown here is derived from an EMBL/GenBank/DDBJ whole genome shotgun (WGS) entry which is preliminary data.</text>
</comment>
<evidence type="ECO:0000256" key="1">
    <source>
        <dbReference type="SAM" id="MobiDB-lite"/>
    </source>
</evidence>
<organism evidence="2 3">
    <name type="scientific">Roseovarius nubinhibens (strain ATCC BAA-591 / DSM 15170 / ISM)</name>
    <dbReference type="NCBI Taxonomy" id="89187"/>
    <lineage>
        <taxon>Bacteria</taxon>
        <taxon>Pseudomonadati</taxon>
        <taxon>Pseudomonadota</taxon>
        <taxon>Alphaproteobacteria</taxon>
        <taxon>Rhodobacterales</taxon>
        <taxon>Roseobacteraceae</taxon>
        <taxon>Roseovarius</taxon>
    </lineage>
</organism>
<dbReference type="eggNOG" id="ENOG502ZA9C">
    <property type="taxonomic scope" value="Bacteria"/>
</dbReference>
<protein>
    <recommendedName>
        <fullName evidence="4">Type I secretion protein ATPase</fullName>
    </recommendedName>
</protein>
<proteinExistence type="predicted"/>
<feature type="region of interest" description="Disordered" evidence="1">
    <location>
        <begin position="248"/>
        <end position="297"/>
    </location>
</feature>
<evidence type="ECO:0008006" key="4">
    <source>
        <dbReference type="Google" id="ProtNLM"/>
    </source>
</evidence>
<sequence length="722" mass="76334">MLDKTTEIIAHMVGIFHITLEEERMRDIYEDFAALRLAEADLGSLLNITVIVKAPYSPDGFSPYTNYRDIAPPAEGPGFFFQPFGYFMPQIPLPMQIFLAPDAIFLPAHLTIEMAAARPLLILEPPGSVATATYQYAWLEDNDDFELGRSDHVFEDTAAYTETLKQYHTVGQALEAAPRLEMPDFSASVRDDALATTQAVALTEAAPITGASIEIQRGEATQGTFENGQAVDTVTKLDDVMPAYFRAKNPDVTLDPDAEETSEDNGTSTGPEEGDSSFVLSNAPVDPDPFAGLGDNPASAQFAVDPGHLALAGGNMMINEAGITLGWLDAPVISVMGDVITLDLISQVNVMVSYGSVNGTIEASASTSVNSAVMARISSAPPPEEITVEAEGTAGEEGSDASAEGDAGETGPDATAGGPLSLPSNWAVTRIEGDLLTVNFVEQYSFMTDHDRADITFSSSNTYIGLGDNTVANITQLFELGFGYDLIIIGGNMISVNQIFQLNVMIDIDNVTWSGSMAFSPSFGDNLVFNGASITATGLDSYAEMQDNFANAADQLGDGAITVGGDVARDSAFEGIDLLRVLYIDGDHTMINSIRQTNVMGDSDQVHMALDNFEAATGAEASVSLVSGSNAAINLAAIDLYGTDSTVHVGGEVYSDALIYQAELIDTGANPLGVNLSQLTSEAVAFLAEGMLTTPDLPDTEEIAPTPAPDTTSPDVMQTMLA</sequence>
<gene>
    <name evidence="2" type="ORF">ISM_17085</name>
</gene>
<dbReference type="Proteomes" id="UP000005954">
    <property type="component" value="Unassembled WGS sequence"/>
</dbReference>
<name>A3SQ61_ROSNI</name>
<dbReference type="AlphaFoldDB" id="A3SQ61"/>
<dbReference type="OrthoDB" id="8283038at2"/>
<feature type="region of interest" description="Disordered" evidence="1">
    <location>
        <begin position="695"/>
        <end position="722"/>
    </location>
</feature>
<dbReference type="HOGENOM" id="CLU_417212_0_0_5"/>